<feature type="compositionally biased region" description="Polar residues" evidence="1">
    <location>
        <begin position="42"/>
        <end position="63"/>
    </location>
</feature>
<feature type="region of interest" description="Disordered" evidence="1">
    <location>
        <begin position="42"/>
        <end position="78"/>
    </location>
</feature>
<feature type="region of interest" description="Disordered" evidence="1">
    <location>
        <begin position="92"/>
        <end position="214"/>
    </location>
</feature>
<name>A0ABQ9WX23_9EUKA</name>
<feature type="compositionally biased region" description="Polar residues" evidence="1">
    <location>
        <begin position="115"/>
        <end position="130"/>
    </location>
</feature>
<protein>
    <submittedName>
        <fullName evidence="2">Uncharacterized protein</fullName>
    </submittedName>
</protein>
<feature type="compositionally biased region" description="Acidic residues" evidence="1">
    <location>
        <begin position="134"/>
        <end position="144"/>
    </location>
</feature>
<feature type="compositionally biased region" description="Basic and acidic residues" evidence="1">
    <location>
        <begin position="68"/>
        <end position="77"/>
    </location>
</feature>
<evidence type="ECO:0000313" key="2">
    <source>
        <dbReference type="EMBL" id="KAK2943863.1"/>
    </source>
</evidence>
<sequence length="214" mass="23801">MKIHRHSRLDVSLSSEQPSFNANLFNQNVRTTTRPETLCIKSSPTLNQVSPQTTSPNHNNSEQLGDDDTLKPIKGEQRPQLIPCRLTVLHPDSSSSCESVCSNSDQKDDAKISTDAPSSFQNEPQDEQGTSLLSEDDAADDSEDMCYNPNEMENKPPPPCPNLLKPSMSTLNHPKLEHSQRDDAHVSPKEETVLDQYSHDIGQQSDSIPFHDLL</sequence>
<organism evidence="2 3">
    <name type="scientific">Blattamonas nauphoetae</name>
    <dbReference type="NCBI Taxonomy" id="2049346"/>
    <lineage>
        <taxon>Eukaryota</taxon>
        <taxon>Metamonada</taxon>
        <taxon>Preaxostyla</taxon>
        <taxon>Oxymonadida</taxon>
        <taxon>Blattamonas</taxon>
    </lineage>
</organism>
<evidence type="ECO:0000313" key="3">
    <source>
        <dbReference type="Proteomes" id="UP001281761"/>
    </source>
</evidence>
<feature type="compositionally biased region" description="Basic and acidic residues" evidence="1">
    <location>
        <begin position="174"/>
        <end position="192"/>
    </location>
</feature>
<gene>
    <name evidence="2" type="ORF">BLNAU_21210</name>
</gene>
<accession>A0ABQ9WX23</accession>
<keyword evidence="3" id="KW-1185">Reference proteome</keyword>
<comment type="caution">
    <text evidence="2">The sequence shown here is derived from an EMBL/GenBank/DDBJ whole genome shotgun (WGS) entry which is preliminary data.</text>
</comment>
<evidence type="ECO:0000256" key="1">
    <source>
        <dbReference type="SAM" id="MobiDB-lite"/>
    </source>
</evidence>
<dbReference type="Proteomes" id="UP001281761">
    <property type="component" value="Unassembled WGS sequence"/>
</dbReference>
<feature type="compositionally biased region" description="Low complexity" evidence="1">
    <location>
        <begin position="93"/>
        <end position="104"/>
    </location>
</feature>
<dbReference type="EMBL" id="JARBJD010000324">
    <property type="protein sequence ID" value="KAK2943863.1"/>
    <property type="molecule type" value="Genomic_DNA"/>
</dbReference>
<proteinExistence type="predicted"/>
<reference evidence="2 3" key="1">
    <citation type="journal article" date="2022" name="bioRxiv">
        <title>Genomics of Preaxostyla Flagellates Illuminates Evolutionary Transitions and the Path Towards Mitochondrial Loss.</title>
        <authorList>
            <person name="Novak L.V.F."/>
            <person name="Treitli S.C."/>
            <person name="Pyrih J."/>
            <person name="Halakuc P."/>
            <person name="Pipaliya S.V."/>
            <person name="Vacek V."/>
            <person name="Brzon O."/>
            <person name="Soukal P."/>
            <person name="Eme L."/>
            <person name="Dacks J.B."/>
            <person name="Karnkowska A."/>
            <person name="Elias M."/>
            <person name="Hampl V."/>
        </authorList>
    </citation>
    <scope>NUCLEOTIDE SEQUENCE [LARGE SCALE GENOMIC DNA]</scope>
    <source>
        <strain evidence="2">NAU3</strain>
        <tissue evidence="2">Gut</tissue>
    </source>
</reference>